<dbReference type="GO" id="GO:0050297">
    <property type="term" value="F:stizolobate synthase activity"/>
    <property type="evidence" value="ECO:0007669"/>
    <property type="project" value="UniProtKB-EC"/>
</dbReference>
<evidence type="ECO:0000259" key="7">
    <source>
        <dbReference type="Pfam" id="PF02900"/>
    </source>
</evidence>
<evidence type="ECO:0000256" key="5">
    <source>
        <dbReference type="ARBA" id="ARBA00023002"/>
    </source>
</evidence>
<keyword evidence="3" id="KW-0479">Metal-binding</keyword>
<dbReference type="InterPro" id="IPR014436">
    <property type="entry name" value="Extradiol_dOase_DODA"/>
</dbReference>
<evidence type="ECO:0000256" key="3">
    <source>
        <dbReference type="ARBA" id="ARBA00022723"/>
    </source>
</evidence>
<keyword evidence="9" id="KW-1185">Reference proteome</keyword>
<comment type="caution">
    <text evidence="8">The sequence shown here is derived from an EMBL/GenBank/DDBJ whole genome shotgun (WGS) entry which is preliminary data.</text>
</comment>
<feature type="region of interest" description="Disordered" evidence="6">
    <location>
        <begin position="283"/>
        <end position="302"/>
    </location>
</feature>
<evidence type="ECO:0000313" key="8">
    <source>
        <dbReference type="EMBL" id="MFC4059042.1"/>
    </source>
</evidence>
<protein>
    <submittedName>
        <fullName evidence="8">4,5-DOPA dioxygenase extradiol</fullName>
        <ecNumber evidence="8">1.13.11.29</ecNumber>
    </submittedName>
</protein>
<dbReference type="EMBL" id="JBHSBM010000016">
    <property type="protein sequence ID" value="MFC4059042.1"/>
    <property type="molecule type" value="Genomic_DNA"/>
</dbReference>
<dbReference type="EC" id="1.13.11.29" evidence="8"/>
<organism evidence="8 9">
    <name type="scientific">Planomonospora corallina</name>
    <dbReference type="NCBI Taxonomy" id="1806052"/>
    <lineage>
        <taxon>Bacteria</taxon>
        <taxon>Bacillati</taxon>
        <taxon>Actinomycetota</taxon>
        <taxon>Actinomycetes</taxon>
        <taxon>Streptosporangiales</taxon>
        <taxon>Streptosporangiaceae</taxon>
        <taxon>Planomonospora</taxon>
    </lineage>
</organism>
<evidence type="ECO:0000313" key="9">
    <source>
        <dbReference type="Proteomes" id="UP001595850"/>
    </source>
</evidence>
<evidence type="ECO:0000256" key="4">
    <source>
        <dbReference type="ARBA" id="ARBA00022833"/>
    </source>
</evidence>
<evidence type="ECO:0000256" key="1">
    <source>
        <dbReference type="ARBA" id="ARBA00001947"/>
    </source>
</evidence>
<accession>A0ABV8I4M2</accession>
<dbReference type="Pfam" id="PF02900">
    <property type="entry name" value="LigB"/>
    <property type="match status" value="1"/>
</dbReference>
<name>A0ABV8I4M2_9ACTN</name>
<gene>
    <name evidence="8" type="primary">ygiD</name>
    <name evidence="8" type="ORF">ACFOWE_12090</name>
</gene>
<dbReference type="CDD" id="cd07363">
    <property type="entry name" value="45_DOPA_Dioxygenase"/>
    <property type="match status" value="1"/>
</dbReference>
<dbReference type="SUPFAM" id="SSF53213">
    <property type="entry name" value="LigB-like"/>
    <property type="match status" value="1"/>
</dbReference>
<dbReference type="Gene3D" id="3.40.830.10">
    <property type="entry name" value="LigB-like"/>
    <property type="match status" value="1"/>
</dbReference>
<keyword evidence="5 8" id="KW-0560">Oxidoreductase</keyword>
<dbReference type="RefSeq" id="WP_377287364.1">
    <property type="nucleotide sequence ID" value="NZ_JBHSBM010000016.1"/>
</dbReference>
<comment type="cofactor">
    <cofactor evidence="1">
        <name>Zn(2+)</name>
        <dbReference type="ChEBI" id="CHEBI:29105"/>
    </cofactor>
</comment>
<dbReference type="InterPro" id="IPR004183">
    <property type="entry name" value="Xdiol_dOase_suB"/>
</dbReference>
<keyword evidence="4" id="KW-0862">Zinc</keyword>
<dbReference type="PANTHER" id="PTHR30096">
    <property type="entry name" value="4,5-DOPA DIOXYGENASE EXTRADIOL-LIKE PROTEIN"/>
    <property type="match status" value="1"/>
</dbReference>
<reference evidence="9" key="1">
    <citation type="journal article" date="2019" name="Int. J. Syst. Evol. Microbiol.">
        <title>The Global Catalogue of Microorganisms (GCM) 10K type strain sequencing project: providing services to taxonomists for standard genome sequencing and annotation.</title>
        <authorList>
            <consortium name="The Broad Institute Genomics Platform"/>
            <consortium name="The Broad Institute Genome Sequencing Center for Infectious Disease"/>
            <person name="Wu L."/>
            <person name="Ma J."/>
        </authorList>
    </citation>
    <scope>NUCLEOTIDE SEQUENCE [LARGE SCALE GENOMIC DNA]</scope>
    <source>
        <strain evidence="9">TBRC 4489</strain>
    </source>
</reference>
<keyword evidence="8" id="KW-0223">Dioxygenase</keyword>
<evidence type="ECO:0000256" key="6">
    <source>
        <dbReference type="SAM" id="MobiDB-lite"/>
    </source>
</evidence>
<dbReference type="NCBIfam" id="NF007914">
    <property type="entry name" value="PRK10628.1"/>
    <property type="match status" value="1"/>
</dbReference>
<proteinExistence type="inferred from homology"/>
<feature type="domain" description="Extradiol ring-cleavage dioxygenase class III enzyme subunit B" evidence="7">
    <location>
        <begin position="30"/>
        <end position="261"/>
    </location>
</feature>
<dbReference type="Proteomes" id="UP001595850">
    <property type="component" value="Unassembled WGS sequence"/>
</dbReference>
<evidence type="ECO:0000256" key="2">
    <source>
        <dbReference type="ARBA" id="ARBA00007581"/>
    </source>
</evidence>
<sequence>MSADMGTDVGTDVGTAGTSTRMPAAFLGHGSPMNALEDNRYTQAWRAFGRAVPRPRAILVVSAHWYINATAVTAMARPRTIHDFYGFPRPLFEVDYPAPGLPELVTEVADAVHPTWVGADLDSWGLDHGTWSVLVHAFPEADIPVVQLSINADKDFDHHLRLGAALAPLRERGVLVVGSGNVVHNLRGMNGALPDAGFDWAQRFDEHAKETMLGDPASAAALDGHRDFDRAVPTPDHFLPLLYLAGLASADGGGTSVLVDGYAYGSLSMTAYTLDAACPGAGDGSTPAPPLPGDVPPDASNM</sequence>
<comment type="similarity">
    <text evidence="2">Belongs to the DODA-type extradiol aromatic ring-opening dioxygenase family.</text>
</comment>
<dbReference type="PANTHER" id="PTHR30096:SF0">
    <property type="entry name" value="4,5-DOPA DIOXYGENASE EXTRADIOL-LIKE PROTEIN"/>
    <property type="match status" value="1"/>
</dbReference>
<dbReference type="PIRSF" id="PIRSF006157">
    <property type="entry name" value="Doxgns_DODA"/>
    <property type="match status" value="1"/>
</dbReference>